<sequence>MNFKKEYNLPTHLNDGGGLPRSQDERLLWIKMRVESGYYESDRIKEAVADAFLDPPTVRRAGGQVVPDKE</sequence>
<accession>A0A382S5T6</accession>
<reference evidence="2" key="1">
    <citation type="submission" date="2018-05" db="EMBL/GenBank/DDBJ databases">
        <authorList>
            <person name="Lanie J.A."/>
            <person name="Ng W.-L."/>
            <person name="Kazmierczak K.M."/>
            <person name="Andrzejewski T.M."/>
            <person name="Davidsen T.M."/>
            <person name="Wayne K.J."/>
            <person name="Tettelin H."/>
            <person name="Glass J.I."/>
            <person name="Rusch D."/>
            <person name="Podicherti R."/>
            <person name="Tsui H.-C.T."/>
            <person name="Winkler M.E."/>
        </authorList>
    </citation>
    <scope>NUCLEOTIDE SEQUENCE</scope>
</reference>
<gene>
    <name evidence="2" type="ORF">METZ01_LOCUS358093</name>
</gene>
<evidence type="ECO:0000256" key="1">
    <source>
        <dbReference type="SAM" id="MobiDB-lite"/>
    </source>
</evidence>
<dbReference type="AlphaFoldDB" id="A0A382S5T6"/>
<organism evidence="2">
    <name type="scientific">marine metagenome</name>
    <dbReference type="NCBI Taxonomy" id="408172"/>
    <lineage>
        <taxon>unclassified sequences</taxon>
        <taxon>metagenomes</taxon>
        <taxon>ecological metagenomes</taxon>
    </lineage>
</organism>
<name>A0A382S5T6_9ZZZZ</name>
<proteinExistence type="predicted"/>
<dbReference type="EMBL" id="UINC01126637">
    <property type="protein sequence ID" value="SVD05239.1"/>
    <property type="molecule type" value="Genomic_DNA"/>
</dbReference>
<feature type="region of interest" description="Disordered" evidence="1">
    <location>
        <begin position="1"/>
        <end position="20"/>
    </location>
</feature>
<protein>
    <submittedName>
        <fullName evidence="2">Uncharacterized protein</fullName>
    </submittedName>
</protein>
<evidence type="ECO:0000313" key="2">
    <source>
        <dbReference type="EMBL" id="SVD05239.1"/>
    </source>
</evidence>